<dbReference type="InterPro" id="IPR009839">
    <property type="entry name" value="SseB_N"/>
</dbReference>
<evidence type="ECO:0000313" key="3">
    <source>
        <dbReference type="EMBL" id="XBU14809.1"/>
    </source>
</evidence>
<organism evidence="3">
    <name type="scientific">Acinetobacter sp. A1-4-2</name>
    <dbReference type="NCBI Taxonomy" id="3156489"/>
    <lineage>
        <taxon>Bacteria</taxon>
        <taxon>Pseudomonadati</taxon>
        <taxon>Pseudomonadota</taxon>
        <taxon>Gammaproteobacteria</taxon>
        <taxon>Moraxellales</taxon>
        <taxon>Moraxellaceae</taxon>
        <taxon>Acinetobacter</taxon>
    </lineage>
</organism>
<gene>
    <name evidence="3" type="ORF">ABJ384_10050</name>
</gene>
<feature type="domain" description="SseB protein N-terminal" evidence="1">
    <location>
        <begin position="8"/>
        <end position="127"/>
    </location>
</feature>
<evidence type="ECO:0000259" key="1">
    <source>
        <dbReference type="Pfam" id="PF07179"/>
    </source>
</evidence>
<sequence>MENNERKLEHLLVKASSEPSQRPEFLEKLLNAEIYCIGFSDKTSPQGSSDVLPEGSQVSLIHFQNEKGETYLPFFLSLESLQKAIQDEQSYLRMPARGFFELTLGANLVLNPYSEYGKEFFPQEVEALLQGGYGSLLESYEYQEQREVLLGQPAEYPHEMIDQLRVLLKTKPEVKMAYLAQMHDPKRDQEPTLLIGFETDQTISDESFQRLKNQIGHVAYESLVRKRLIDLIHLDDVHATSGLEHYLRQETAPFYVRKKQKEKGFFARLFS</sequence>
<proteinExistence type="predicted"/>
<dbReference type="Pfam" id="PF07179">
    <property type="entry name" value="SseB"/>
    <property type="match status" value="1"/>
</dbReference>
<dbReference type="InterPro" id="IPR027945">
    <property type="entry name" value="SseB_C"/>
</dbReference>
<protein>
    <submittedName>
        <fullName evidence="3">Enhanced serine sensitivity protein SseB C-terminal domain-containing protein</fullName>
    </submittedName>
</protein>
<feature type="domain" description="SseB protein C-terminal" evidence="2">
    <location>
        <begin position="144"/>
        <end position="257"/>
    </location>
</feature>
<reference evidence="3" key="1">
    <citation type="submission" date="2024-06" db="EMBL/GenBank/DDBJ databases">
        <authorList>
            <person name="Song Z."/>
        </authorList>
    </citation>
    <scope>NUCLEOTIDE SEQUENCE</scope>
    <source>
        <strain evidence="3">A1-4-2</strain>
    </source>
</reference>
<dbReference type="AlphaFoldDB" id="A0AAU7SV88"/>
<dbReference type="EMBL" id="CP157981">
    <property type="protein sequence ID" value="XBU14809.1"/>
    <property type="molecule type" value="Genomic_DNA"/>
</dbReference>
<accession>A0AAU7SV88</accession>
<evidence type="ECO:0000259" key="2">
    <source>
        <dbReference type="Pfam" id="PF14581"/>
    </source>
</evidence>
<dbReference type="Pfam" id="PF14581">
    <property type="entry name" value="SseB_C"/>
    <property type="match status" value="1"/>
</dbReference>
<name>A0AAU7SV88_9GAMM</name>
<dbReference type="RefSeq" id="WP_349927094.1">
    <property type="nucleotide sequence ID" value="NZ_CP157981.1"/>
</dbReference>